<evidence type="ECO:0000313" key="2">
    <source>
        <dbReference type="EMBL" id="SFB00634.1"/>
    </source>
</evidence>
<proteinExistence type="predicted"/>
<keyword evidence="3" id="KW-1185">Reference proteome</keyword>
<dbReference type="AlphaFoldDB" id="A0A1I0XI89"/>
<evidence type="ECO:0000256" key="1">
    <source>
        <dbReference type="SAM" id="SignalP"/>
    </source>
</evidence>
<organism evidence="2 3">
    <name type="scientific">Cellulomonas marina</name>
    <dbReference type="NCBI Taxonomy" id="988821"/>
    <lineage>
        <taxon>Bacteria</taxon>
        <taxon>Bacillati</taxon>
        <taxon>Actinomycetota</taxon>
        <taxon>Actinomycetes</taxon>
        <taxon>Micrococcales</taxon>
        <taxon>Cellulomonadaceae</taxon>
        <taxon>Cellulomonas</taxon>
    </lineage>
</organism>
<dbReference type="PANTHER" id="PTHR43649">
    <property type="entry name" value="ARABINOSE-BINDING PROTEIN-RELATED"/>
    <property type="match status" value="1"/>
</dbReference>
<evidence type="ECO:0000313" key="3">
    <source>
        <dbReference type="Proteomes" id="UP000199012"/>
    </source>
</evidence>
<dbReference type="Pfam" id="PF01547">
    <property type="entry name" value="SBP_bac_1"/>
    <property type="match status" value="1"/>
</dbReference>
<accession>A0A1I0XI89</accession>
<dbReference type="SUPFAM" id="SSF53850">
    <property type="entry name" value="Periplasmic binding protein-like II"/>
    <property type="match status" value="1"/>
</dbReference>
<reference evidence="2 3" key="1">
    <citation type="submission" date="2016-10" db="EMBL/GenBank/DDBJ databases">
        <authorList>
            <person name="de Groot N.N."/>
        </authorList>
    </citation>
    <scope>NUCLEOTIDE SEQUENCE [LARGE SCALE GENOMIC DNA]</scope>
    <source>
        <strain evidence="2 3">CGMCC 4.6945</strain>
    </source>
</reference>
<keyword evidence="2" id="KW-0813">Transport</keyword>
<dbReference type="STRING" id="988821.SAMN05421867_10572"/>
<dbReference type="Proteomes" id="UP000199012">
    <property type="component" value="Unassembled WGS sequence"/>
</dbReference>
<dbReference type="EMBL" id="FOKA01000005">
    <property type="protein sequence ID" value="SFB00634.1"/>
    <property type="molecule type" value="Genomic_DNA"/>
</dbReference>
<dbReference type="RefSeq" id="WP_239079057.1">
    <property type="nucleotide sequence ID" value="NZ_BONM01000044.1"/>
</dbReference>
<feature type="chain" id="PRO_5038436033" evidence="1">
    <location>
        <begin position="24"/>
        <end position="459"/>
    </location>
</feature>
<keyword evidence="2" id="KW-0762">Sugar transport</keyword>
<sequence length="459" mass="49221">MRTTRRTRGRVAVPALLAMSLLAACGSGGDGGSAGSTDAAGGEEASCTNTITKTDAQQVTVWAWYPAFADVVDLFNETHDDVQVCWTNAGQGNDEYTKFSTAIEAGSGAPDVIMLESEVISSFAIRDALVDLSQYGADEVEDDYTAGAWKDVSSGDAVYGIPVDGGPMGMLYRQDIFDQYGVAVPTTWDEFATAAQALKDAGFEGYITDFPTNGRAFNQALFAQAGSAPWTYDNAEPTEVGITANDEGAKKVLEYWDGLIEDGVVGTEDAFTTDYNTHLVDGTYATYLAAAWGPGYLSGLADADSDAVWRAAPLPQWDASSPVQVNWGGSTFAVTSQSEIPEAAATVAKEIFGTEEAWKIGIEKGALFPLWKPILESDYFRDLEYPFFGGQQINKDVFLDAAAGYEGFTFSPFQNYAYDQQTTVLFDMVENGTSAGDALDTLQETLVTYGKEQGFTVSE</sequence>
<keyword evidence="1" id="KW-0732">Signal</keyword>
<dbReference type="InterPro" id="IPR006059">
    <property type="entry name" value="SBP"/>
</dbReference>
<protein>
    <submittedName>
        <fullName evidence="2">Multiple sugar transport system substrate-binding protein</fullName>
    </submittedName>
</protein>
<name>A0A1I0XI89_9CELL</name>
<dbReference type="Gene3D" id="3.40.190.10">
    <property type="entry name" value="Periplasmic binding protein-like II"/>
    <property type="match status" value="1"/>
</dbReference>
<dbReference type="PROSITE" id="PS51257">
    <property type="entry name" value="PROKAR_LIPOPROTEIN"/>
    <property type="match status" value="1"/>
</dbReference>
<feature type="signal peptide" evidence="1">
    <location>
        <begin position="1"/>
        <end position="23"/>
    </location>
</feature>
<dbReference type="InterPro" id="IPR050490">
    <property type="entry name" value="Bact_solute-bd_prot1"/>
</dbReference>
<gene>
    <name evidence="2" type="ORF">SAMN05421867_10572</name>
</gene>
<dbReference type="PANTHER" id="PTHR43649:SF14">
    <property type="entry name" value="BLR3389 PROTEIN"/>
    <property type="match status" value="1"/>
</dbReference>